<comment type="similarity">
    <text evidence="1">Belongs to the HAD-like hydrolase superfamily. CbbY/CbbZ/Gph/YieH family.</text>
</comment>
<dbReference type="NCBIfam" id="TIGR01509">
    <property type="entry name" value="HAD-SF-IA-v3"/>
    <property type="match status" value="1"/>
</dbReference>
<dbReference type="GO" id="GO:0000287">
    <property type="term" value="F:magnesium ion binding"/>
    <property type="evidence" value="ECO:0007669"/>
    <property type="project" value="InterPro"/>
</dbReference>
<comment type="catalytic activity">
    <reaction evidence="7">
        <text>beta-D-glucose 1-phosphate = beta-D-glucose 6-phosphate</text>
        <dbReference type="Rhea" id="RHEA:20113"/>
        <dbReference type="ChEBI" id="CHEBI:57684"/>
        <dbReference type="ChEBI" id="CHEBI:58247"/>
        <dbReference type="EC" id="5.4.2.6"/>
    </reaction>
</comment>
<dbReference type="AlphaFoldDB" id="A0A2V3Y0R5"/>
<evidence type="ECO:0000256" key="8">
    <source>
        <dbReference type="ARBA" id="ARBA00044968"/>
    </source>
</evidence>
<evidence type="ECO:0000313" key="14">
    <source>
        <dbReference type="EMBL" id="PXX50738.1"/>
    </source>
</evidence>
<feature type="site" description="Important for catalytic activity and assists the phosphoryl transfer reaction to Asp8 by balancing charge and orienting the reacting groups" evidence="13">
    <location>
        <position position="115"/>
    </location>
</feature>
<feature type="binding site" evidence="11">
    <location>
        <position position="26"/>
    </location>
    <ligand>
        <name>substrate</name>
    </ligand>
</feature>
<evidence type="ECO:0000256" key="2">
    <source>
        <dbReference type="ARBA" id="ARBA00022553"/>
    </source>
</evidence>
<dbReference type="Pfam" id="PF00702">
    <property type="entry name" value="Hydrolase"/>
    <property type="match status" value="1"/>
</dbReference>
<keyword evidence="2" id="KW-0597">Phosphoprotein</keyword>
<dbReference type="PANTHER" id="PTHR46193">
    <property type="entry name" value="6-PHOSPHOGLUCONATE PHOSPHATASE"/>
    <property type="match status" value="1"/>
</dbReference>
<gene>
    <name evidence="14" type="ORF">DFR60_11129</name>
</gene>
<feature type="binding site" evidence="11">
    <location>
        <begin position="45"/>
        <end position="50"/>
    </location>
    <ligand>
        <name>substrate</name>
    </ligand>
</feature>
<feature type="binding site" evidence="12">
    <location>
        <position position="170"/>
    </location>
    <ligand>
        <name>Mg(2+)</name>
        <dbReference type="ChEBI" id="CHEBI:18420"/>
    </ligand>
</feature>
<dbReference type="InterPro" id="IPR023198">
    <property type="entry name" value="PGP-like_dom2"/>
</dbReference>
<sequence>MKKYMGIIFDLDGVLCITDRYHYQAWKRIADTLKIEFNEAKNHRLRGVSRMESLDIILENYDKPLSVEEKIALAEEKNRYYREFLETMSESDIEDAVFATLDELRVRRYLLAIGSSSKNAGFILEKTGLIKYFDAISDGNGLNKSKPDPEVFLRAADDLRLAPEKCLVVEDAAAGIMAALAGGFDSAGIGDGTAVPGVTYRLERFEELLEVV</sequence>
<evidence type="ECO:0000256" key="6">
    <source>
        <dbReference type="ARBA" id="ARBA00023277"/>
    </source>
</evidence>
<feature type="binding site" evidence="11">
    <location>
        <begin position="10"/>
        <end position="12"/>
    </location>
    <ligand>
        <name>substrate</name>
    </ligand>
</feature>
<evidence type="ECO:0000256" key="13">
    <source>
        <dbReference type="PIRSR" id="PIRSR610972-4"/>
    </source>
</evidence>
<dbReference type="EMBL" id="QJKD01000011">
    <property type="protein sequence ID" value="PXX50738.1"/>
    <property type="molecule type" value="Genomic_DNA"/>
</dbReference>
<dbReference type="PANTHER" id="PTHR46193:SF18">
    <property type="entry name" value="HEXITOL PHOSPHATASE B"/>
    <property type="match status" value="1"/>
</dbReference>
<dbReference type="RefSeq" id="WP_110324379.1">
    <property type="nucleotide sequence ID" value="NZ_QJKD01000011.1"/>
</dbReference>
<feature type="binding site" evidence="11">
    <location>
        <position position="77"/>
    </location>
    <ligand>
        <name>substrate</name>
    </ligand>
</feature>
<dbReference type="SFLD" id="SFLDS00003">
    <property type="entry name" value="Haloacid_Dehalogenase"/>
    <property type="match status" value="1"/>
</dbReference>
<dbReference type="GO" id="GO:0008801">
    <property type="term" value="F:beta-phosphoglucomutase activity"/>
    <property type="evidence" value="ECO:0007669"/>
    <property type="project" value="UniProtKB-EC"/>
</dbReference>
<evidence type="ECO:0000256" key="3">
    <source>
        <dbReference type="ARBA" id="ARBA00022723"/>
    </source>
</evidence>
<evidence type="ECO:0000313" key="15">
    <source>
        <dbReference type="Proteomes" id="UP000248057"/>
    </source>
</evidence>
<dbReference type="InterPro" id="IPR010972">
    <property type="entry name" value="Beta-PGM"/>
</dbReference>
<feature type="binding site" evidence="12">
    <location>
        <position position="171"/>
    </location>
    <ligand>
        <name>Mg(2+)</name>
        <dbReference type="ChEBI" id="CHEBI:18420"/>
    </ligand>
</feature>
<dbReference type="InterPro" id="IPR023214">
    <property type="entry name" value="HAD_sf"/>
</dbReference>
<feature type="binding site" evidence="11">
    <location>
        <position position="146"/>
    </location>
    <ligand>
        <name>substrate</name>
    </ligand>
</feature>
<dbReference type="NCBIfam" id="TIGR01990">
    <property type="entry name" value="bPGM"/>
    <property type="match status" value="1"/>
</dbReference>
<dbReference type="GeneID" id="86063128"/>
<dbReference type="GO" id="GO:0005975">
    <property type="term" value="P:carbohydrate metabolic process"/>
    <property type="evidence" value="ECO:0007669"/>
    <property type="project" value="InterPro"/>
</dbReference>
<name>A0A2V3Y0R5_9FIRM</name>
<feature type="active site" description="Proton donor/acceptor" evidence="10">
    <location>
        <position position="10"/>
    </location>
</feature>
<feature type="binding site" evidence="12">
    <location>
        <position position="12"/>
    </location>
    <ligand>
        <name>Mg(2+)</name>
        <dbReference type="ChEBI" id="CHEBI:18420"/>
    </ligand>
</feature>
<proteinExistence type="inferred from homology"/>
<feature type="active site" description="Proton donor/acceptor" evidence="10">
    <location>
        <position position="12"/>
    </location>
</feature>
<dbReference type="InterPro" id="IPR006439">
    <property type="entry name" value="HAD-SF_hydro_IA"/>
</dbReference>
<dbReference type="SFLD" id="SFLDG01135">
    <property type="entry name" value="C1.5.6:_HAD__Beta-PGM__Phospha"/>
    <property type="match status" value="1"/>
</dbReference>
<evidence type="ECO:0000256" key="11">
    <source>
        <dbReference type="PIRSR" id="PIRSR610972-2"/>
    </source>
</evidence>
<keyword evidence="6" id="KW-0119">Carbohydrate metabolism</keyword>
<evidence type="ECO:0000256" key="1">
    <source>
        <dbReference type="ARBA" id="ARBA00006171"/>
    </source>
</evidence>
<evidence type="ECO:0000256" key="9">
    <source>
        <dbReference type="ARBA" id="ARBA00044991"/>
    </source>
</evidence>
<evidence type="ECO:0000256" key="7">
    <source>
        <dbReference type="ARBA" id="ARBA00044926"/>
    </source>
</evidence>
<keyword evidence="4 12" id="KW-0460">Magnesium</keyword>
<dbReference type="SFLD" id="SFLDG01129">
    <property type="entry name" value="C1.5:_HAD__Beta-PGM__Phosphata"/>
    <property type="match status" value="1"/>
</dbReference>
<dbReference type="Gene3D" id="3.40.50.1000">
    <property type="entry name" value="HAD superfamily/HAD-like"/>
    <property type="match status" value="1"/>
</dbReference>
<dbReference type="EC" id="5.4.2.6" evidence="8"/>
<dbReference type="InterPro" id="IPR036412">
    <property type="entry name" value="HAD-like_sf"/>
</dbReference>
<protein>
    <recommendedName>
        <fullName evidence="9">Beta-phosphoglucomutase</fullName>
        <ecNumber evidence="8">5.4.2.6</ecNumber>
    </recommendedName>
</protein>
<dbReference type="NCBIfam" id="TIGR02009">
    <property type="entry name" value="PGMB-YQAB-SF"/>
    <property type="match status" value="1"/>
</dbReference>
<feature type="binding site" evidence="12">
    <location>
        <position position="10"/>
    </location>
    <ligand>
        <name>Mg(2+)</name>
        <dbReference type="ChEBI" id="CHEBI:18420"/>
    </ligand>
</feature>
<dbReference type="InterPro" id="IPR010976">
    <property type="entry name" value="B-phosphoglucomutase_hydrolase"/>
</dbReference>
<evidence type="ECO:0000256" key="12">
    <source>
        <dbReference type="PIRSR" id="PIRSR610972-3"/>
    </source>
</evidence>
<organism evidence="14 15">
    <name type="scientific">Hungatella effluvii</name>
    <dbReference type="NCBI Taxonomy" id="1096246"/>
    <lineage>
        <taxon>Bacteria</taxon>
        <taxon>Bacillati</taxon>
        <taxon>Bacillota</taxon>
        <taxon>Clostridia</taxon>
        <taxon>Lachnospirales</taxon>
        <taxon>Lachnospiraceae</taxon>
        <taxon>Hungatella</taxon>
    </lineage>
</organism>
<reference evidence="14 15" key="1">
    <citation type="submission" date="2018-05" db="EMBL/GenBank/DDBJ databases">
        <title>Genomic Encyclopedia of Type Strains, Phase IV (KMG-IV): sequencing the most valuable type-strain genomes for metagenomic binning, comparative biology and taxonomic classification.</title>
        <authorList>
            <person name="Goeker M."/>
        </authorList>
    </citation>
    <scope>NUCLEOTIDE SEQUENCE [LARGE SCALE GENOMIC DNA]</scope>
    <source>
        <strain evidence="14 15">DSM 24995</strain>
    </source>
</reference>
<comment type="caution">
    <text evidence="14">The sequence shown here is derived from an EMBL/GenBank/DDBJ whole genome shotgun (WGS) entry which is preliminary data.</text>
</comment>
<accession>A0A2V3Y0R5</accession>
<keyword evidence="5" id="KW-0413">Isomerase</keyword>
<dbReference type="InterPro" id="IPR051600">
    <property type="entry name" value="Beta-PGM-like"/>
</dbReference>
<dbReference type="Proteomes" id="UP000248057">
    <property type="component" value="Unassembled WGS sequence"/>
</dbReference>
<dbReference type="Gene3D" id="1.10.150.240">
    <property type="entry name" value="Putative phosphatase, domain 2"/>
    <property type="match status" value="1"/>
</dbReference>
<evidence type="ECO:0000256" key="4">
    <source>
        <dbReference type="ARBA" id="ARBA00022842"/>
    </source>
</evidence>
<keyword evidence="15" id="KW-1185">Reference proteome</keyword>
<dbReference type="SUPFAM" id="SSF56784">
    <property type="entry name" value="HAD-like"/>
    <property type="match status" value="1"/>
</dbReference>
<evidence type="ECO:0000256" key="10">
    <source>
        <dbReference type="PIRSR" id="PIRSR610972-1"/>
    </source>
</evidence>
<feature type="binding site" evidence="11">
    <location>
        <position position="53"/>
    </location>
    <ligand>
        <name>substrate</name>
    </ligand>
</feature>
<comment type="cofactor">
    <cofactor evidence="12">
        <name>Mg(2+)</name>
        <dbReference type="ChEBI" id="CHEBI:18420"/>
    </cofactor>
    <text evidence="12">Binds 2 magnesium ions per subunit.</text>
</comment>
<feature type="site" description="Important for catalytic activity and assists the phosphoryl transfer reaction to Asp8 by balancing charge and orienting the reacting groups" evidence="13">
    <location>
        <position position="146"/>
    </location>
</feature>
<evidence type="ECO:0000256" key="5">
    <source>
        <dbReference type="ARBA" id="ARBA00023235"/>
    </source>
</evidence>
<feature type="binding site" evidence="11">
    <location>
        <begin position="115"/>
        <end position="119"/>
    </location>
    <ligand>
        <name>substrate</name>
    </ligand>
</feature>
<keyword evidence="3 12" id="KW-0479">Metal-binding</keyword>
<dbReference type="NCBIfam" id="TIGR01549">
    <property type="entry name" value="HAD-SF-IA-v1"/>
    <property type="match status" value="1"/>
</dbReference>